<dbReference type="EMBL" id="REFS01000002">
    <property type="protein sequence ID" value="RMB23801.1"/>
    <property type="molecule type" value="Genomic_DNA"/>
</dbReference>
<sequence>MQPDITTVREGIFPWVPYFGAEAPQRRRGFRVAVDADDRHTMHATAGIHHVTSIASDPQRNVDFYTDVLGLRLVKRTVNFDDKFTYHLYYGDEVGTPGTALTFFPFGNGTPGRVGRGQPSAAAFVVPPESVDYWLDRLDSAGVDRGDPVERFGETVVPFTDHDGQPLELVTGESDVEPWRGGPVPAEHGVRGFHGVTLDSLDPERTGEILELLGYERVDAAGERTRYRAASDRAAVVDVLDRPDAERGREGVGTVHHVAIRAPDEATQMAWREALVDAGLNVTPQKDRQYFQSVYTRDPGGILFEIATDGPGFTRDESVEELGSSLQLPPWLAEDREMIEGQLPPLDGGTMETN</sequence>
<evidence type="ECO:0000313" key="2">
    <source>
        <dbReference type="EMBL" id="RMB23801.1"/>
    </source>
</evidence>
<dbReference type="AlphaFoldDB" id="A0A3M0DPT0"/>
<dbReference type="PANTHER" id="PTHR36110:SF2">
    <property type="entry name" value="RING-CLEAVING DIOXYGENASE MHQE-RELATED"/>
    <property type="match status" value="1"/>
</dbReference>
<dbReference type="InterPro" id="IPR029068">
    <property type="entry name" value="Glyas_Bleomycin-R_OHBP_Dase"/>
</dbReference>
<reference evidence="2 3" key="1">
    <citation type="journal article" date="2015" name="Stand. Genomic Sci.">
        <title>Genomic Encyclopedia of Bacterial and Archaeal Type Strains, Phase III: the genomes of soil and plant-associated and newly described type strains.</title>
        <authorList>
            <person name="Whitman W.B."/>
            <person name="Woyke T."/>
            <person name="Klenk H.P."/>
            <person name="Zhou Y."/>
            <person name="Lilburn T.G."/>
            <person name="Beck B.J."/>
            <person name="De Vos P."/>
            <person name="Vandamme P."/>
            <person name="Eisen J.A."/>
            <person name="Garrity G."/>
            <person name="Hugenholtz P."/>
            <person name="Kyrpides N.C."/>
        </authorList>
    </citation>
    <scope>NUCLEOTIDE SEQUENCE [LARGE SCALE GENOMIC DNA]</scope>
    <source>
        <strain evidence="2 3">CGMCC 1.10124</strain>
    </source>
</reference>
<protein>
    <submittedName>
        <fullName evidence="2">Glyoxalase family protein</fullName>
    </submittedName>
</protein>
<accession>A0A3M0DPT0</accession>
<comment type="caution">
    <text evidence="2">The sequence shown here is derived from an EMBL/GenBank/DDBJ whole genome shotgun (WGS) entry which is preliminary data.</text>
</comment>
<evidence type="ECO:0000313" key="3">
    <source>
        <dbReference type="Proteomes" id="UP000277326"/>
    </source>
</evidence>
<dbReference type="Pfam" id="PF00903">
    <property type="entry name" value="Glyoxalase"/>
    <property type="match status" value="2"/>
</dbReference>
<dbReference type="CDD" id="cd08347">
    <property type="entry name" value="PcpA_C_like"/>
    <property type="match status" value="1"/>
</dbReference>
<dbReference type="InterPro" id="IPR052537">
    <property type="entry name" value="Extradiol_RC_dioxygenase"/>
</dbReference>
<dbReference type="PANTHER" id="PTHR36110">
    <property type="entry name" value="RING-CLEAVING DIOXYGENASE MHQE-RELATED"/>
    <property type="match status" value="1"/>
</dbReference>
<dbReference type="InterPro" id="IPR037523">
    <property type="entry name" value="VOC_core"/>
</dbReference>
<dbReference type="SUPFAM" id="SSF54593">
    <property type="entry name" value="Glyoxalase/Bleomycin resistance protein/Dihydroxybiphenyl dioxygenase"/>
    <property type="match status" value="1"/>
</dbReference>
<evidence type="ECO:0000259" key="1">
    <source>
        <dbReference type="PROSITE" id="PS51819"/>
    </source>
</evidence>
<dbReference type="PROSITE" id="PS51819">
    <property type="entry name" value="VOC"/>
    <property type="match status" value="2"/>
</dbReference>
<feature type="domain" description="VOC" evidence="1">
    <location>
        <begin position="47"/>
        <end position="172"/>
    </location>
</feature>
<name>A0A3M0DPT0_9EURY</name>
<dbReference type="Gene3D" id="3.10.180.10">
    <property type="entry name" value="2,3-Dihydroxybiphenyl 1,2-Dioxygenase, domain 1"/>
    <property type="match status" value="2"/>
</dbReference>
<organism evidence="2 3">
    <name type="scientific">Haloplanus aerogenes</name>
    <dbReference type="NCBI Taxonomy" id="660522"/>
    <lineage>
        <taxon>Archaea</taxon>
        <taxon>Methanobacteriati</taxon>
        <taxon>Methanobacteriota</taxon>
        <taxon>Stenosarchaea group</taxon>
        <taxon>Halobacteria</taxon>
        <taxon>Halobacteriales</taxon>
        <taxon>Haloferacaceae</taxon>
        <taxon>Haloplanus</taxon>
    </lineage>
</organism>
<dbReference type="InterPro" id="IPR004360">
    <property type="entry name" value="Glyas_Fos-R_dOase_dom"/>
</dbReference>
<proteinExistence type="predicted"/>
<feature type="domain" description="VOC" evidence="1">
    <location>
        <begin position="192"/>
        <end position="309"/>
    </location>
</feature>
<dbReference type="Proteomes" id="UP000277326">
    <property type="component" value="Unassembled WGS sequence"/>
</dbReference>
<gene>
    <name evidence="2" type="ORF">ATH50_1031</name>
</gene>